<evidence type="ECO:0000256" key="2">
    <source>
        <dbReference type="ARBA" id="ARBA00012966"/>
    </source>
</evidence>
<dbReference type="PROSITE" id="PS51374">
    <property type="entry name" value="NDPK_LIKE"/>
    <property type="match status" value="1"/>
</dbReference>
<proteinExistence type="inferred from homology"/>
<feature type="binding site" evidence="11 12">
    <location>
        <position position="103"/>
    </location>
    <ligand>
        <name>ATP</name>
        <dbReference type="ChEBI" id="CHEBI:30616"/>
    </ligand>
</feature>
<dbReference type="GO" id="GO:0005737">
    <property type="term" value="C:cytoplasm"/>
    <property type="evidence" value="ECO:0007669"/>
    <property type="project" value="UniProtKB-SubCell"/>
</dbReference>
<feature type="binding site" evidence="11 12">
    <location>
        <position position="58"/>
    </location>
    <ligand>
        <name>ATP</name>
        <dbReference type="ChEBI" id="CHEBI:30616"/>
    </ligand>
</feature>
<keyword evidence="6 11" id="KW-0547">Nucleotide-binding</keyword>
<evidence type="ECO:0000256" key="11">
    <source>
        <dbReference type="HAMAP-Rule" id="MF_00451"/>
    </source>
</evidence>
<accession>A0A9D5JT06</accession>
<feature type="binding site" evidence="11 12">
    <location>
        <position position="92"/>
    </location>
    <ligand>
        <name>ATP</name>
        <dbReference type="ChEBI" id="CHEBI:30616"/>
    </ligand>
</feature>
<evidence type="ECO:0000256" key="10">
    <source>
        <dbReference type="ARBA" id="ARBA00023080"/>
    </source>
</evidence>
<dbReference type="GO" id="GO:0046872">
    <property type="term" value="F:metal ion binding"/>
    <property type="evidence" value="ECO:0007669"/>
    <property type="project" value="UniProtKB-KW"/>
</dbReference>
<evidence type="ECO:0000256" key="8">
    <source>
        <dbReference type="ARBA" id="ARBA00022840"/>
    </source>
</evidence>
<sequence>MMERTLIIIKPDAIVRGHAGEILTRFEHAGFKILAMRMLTLTKRQARKFYAEHDGKPFFEKLTLMMSSSPIIAAVLAGDNAIAHARELMGATDPAEAAEGTIRKDYALDGTQNSVHGSDCLESAAREIPFFFPALDICQVCDQY</sequence>
<evidence type="ECO:0000259" key="14">
    <source>
        <dbReference type="SMART" id="SM00562"/>
    </source>
</evidence>
<evidence type="ECO:0000313" key="15">
    <source>
        <dbReference type="EMBL" id="MBD3323081.1"/>
    </source>
</evidence>
<reference evidence="15" key="1">
    <citation type="submission" date="2019-11" db="EMBL/GenBank/DDBJ databases">
        <title>Microbial mats filling the niche in hypersaline microbial mats.</title>
        <authorList>
            <person name="Wong H.L."/>
            <person name="Macleod F.I."/>
            <person name="White R.A. III"/>
            <person name="Burns B.P."/>
        </authorList>
    </citation>
    <scope>NUCLEOTIDE SEQUENCE</scope>
    <source>
        <strain evidence="15">Rbin_158</strain>
    </source>
</reference>
<dbReference type="Gene3D" id="3.30.70.141">
    <property type="entry name" value="Nucleoside diphosphate kinase-like domain"/>
    <property type="match status" value="1"/>
</dbReference>
<keyword evidence="4 11" id="KW-0808">Transferase</keyword>
<dbReference type="PANTHER" id="PTHR46161:SF3">
    <property type="entry name" value="NUCLEOSIDE DIPHOSPHATE KINASE DDB_G0292928-RELATED"/>
    <property type="match status" value="1"/>
</dbReference>
<comment type="catalytic activity">
    <reaction evidence="11">
        <text>a 2'-deoxyribonucleoside 5'-diphosphate + ATP = a 2'-deoxyribonucleoside 5'-triphosphate + ADP</text>
        <dbReference type="Rhea" id="RHEA:44640"/>
        <dbReference type="ChEBI" id="CHEBI:30616"/>
        <dbReference type="ChEBI" id="CHEBI:61560"/>
        <dbReference type="ChEBI" id="CHEBI:73316"/>
        <dbReference type="ChEBI" id="CHEBI:456216"/>
        <dbReference type="EC" id="2.7.4.6"/>
    </reaction>
</comment>
<dbReference type="InterPro" id="IPR001564">
    <property type="entry name" value="Nucleoside_diP_kinase"/>
</dbReference>
<comment type="similarity">
    <text evidence="1 11 12 13">Belongs to the NDK family.</text>
</comment>
<dbReference type="PANTHER" id="PTHR46161">
    <property type="entry name" value="NUCLEOSIDE DIPHOSPHATE KINASE"/>
    <property type="match status" value="1"/>
</dbReference>
<dbReference type="EMBL" id="WJJP01000020">
    <property type="protein sequence ID" value="MBD3323081.1"/>
    <property type="molecule type" value="Genomic_DNA"/>
</dbReference>
<dbReference type="InterPro" id="IPR036850">
    <property type="entry name" value="NDK-like_dom_sf"/>
</dbReference>
<comment type="cofactor">
    <cofactor evidence="11">
        <name>Mg(2+)</name>
        <dbReference type="ChEBI" id="CHEBI:18420"/>
    </cofactor>
</comment>
<evidence type="ECO:0000256" key="13">
    <source>
        <dbReference type="RuleBase" id="RU004011"/>
    </source>
</evidence>
<evidence type="ECO:0000256" key="3">
    <source>
        <dbReference type="ARBA" id="ARBA00017632"/>
    </source>
</evidence>
<feature type="domain" description="Nucleoside diphosphate kinase-like" evidence="14">
    <location>
        <begin position="2"/>
        <end position="139"/>
    </location>
</feature>
<keyword evidence="10 11" id="KW-0546">Nucleotide metabolism</keyword>
<dbReference type="PRINTS" id="PR01243">
    <property type="entry name" value="NUCDPKINASE"/>
</dbReference>
<comment type="subunit">
    <text evidence="11">Homotetramer.</text>
</comment>
<feature type="binding site" evidence="11 12">
    <location>
        <position position="113"/>
    </location>
    <ligand>
        <name>ATP</name>
        <dbReference type="ChEBI" id="CHEBI:30616"/>
    </ligand>
</feature>
<keyword evidence="11" id="KW-0597">Phosphoprotein</keyword>
<evidence type="ECO:0000256" key="7">
    <source>
        <dbReference type="ARBA" id="ARBA00022777"/>
    </source>
</evidence>
<evidence type="ECO:0000256" key="9">
    <source>
        <dbReference type="ARBA" id="ARBA00022842"/>
    </source>
</evidence>
<dbReference type="InterPro" id="IPR034907">
    <property type="entry name" value="NDK-like_dom"/>
</dbReference>
<dbReference type="GO" id="GO:0004550">
    <property type="term" value="F:nucleoside diphosphate kinase activity"/>
    <property type="evidence" value="ECO:0007669"/>
    <property type="project" value="UniProtKB-UniRule"/>
</dbReference>
<keyword evidence="8 11" id="KW-0067">ATP-binding</keyword>
<feature type="active site" description="Pros-phosphohistidine intermediate" evidence="11 12">
    <location>
        <position position="116"/>
    </location>
</feature>
<dbReference type="SMART" id="SM00562">
    <property type="entry name" value="NDK"/>
    <property type="match status" value="1"/>
</dbReference>
<evidence type="ECO:0000256" key="1">
    <source>
        <dbReference type="ARBA" id="ARBA00008142"/>
    </source>
</evidence>
<dbReference type="GO" id="GO:0005524">
    <property type="term" value="F:ATP binding"/>
    <property type="evidence" value="ECO:0007669"/>
    <property type="project" value="UniProtKB-UniRule"/>
</dbReference>
<keyword evidence="5 11" id="KW-0479">Metal-binding</keyword>
<dbReference type="SUPFAM" id="SSF54919">
    <property type="entry name" value="Nucleoside diphosphate kinase, NDK"/>
    <property type="match status" value="1"/>
</dbReference>
<dbReference type="HAMAP" id="MF_00451">
    <property type="entry name" value="NDP_kinase"/>
    <property type="match status" value="1"/>
</dbReference>
<comment type="subcellular location">
    <subcellularLocation>
        <location evidence="11">Cytoplasm</location>
    </subcellularLocation>
</comment>
<dbReference type="Proteomes" id="UP000649604">
    <property type="component" value="Unassembled WGS sequence"/>
</dbReference>
<dbReference type="AlphaFoldDB" id="A0A9D5JT06"/>
<dbReference type="GO" id="GO:0006241">
    <property type="term" value="P:CTP biosynthetic process"/>
    <property type="evidence" value="ECO:0007669"/>
    <property type="project" value="UniProtKB-UniRule"/>
</dbReference>
<dbReference type="FunFam" id="3.30.70.141:FF:000003">
    <property type="entry name" value="Nucleoside diphosphate kinase"/>
    <property type="match status" value="1"/>
</dbReference>
<dbReference type="Pfam" id="PF00334">
    <property type="entry name" value="NDK"/>
    <property type="match status" value="1"/>
</dbReference>
<gene>
    <name evidence="11" type="primary">ndk</name>
    <name evidence="15" type="ORF">GF339_00770</name>
</gene>
<keyword evidence="9 11" id="KW-0460">Magnesium</keyword>
<feature type="binding site" evidence="11 12">
    <location>
        <position position="10"/>
    </location>
    <ligand>
        <name>ATP</name>
        <dbReference type="ChEBI" id="CHEBI:30616"/>
    </ligand>
</feature>
<dbReference type="CDD" id="cd04413">
    <property type="entry name" value="NDPk_I"/>
    <property type="match status" value="1"/>
</dbReference>
<evidence type="ECO:0000313" key="16">
    <source>
        <dbReference type="Proteomes" id="UP000649604"/>
    </source>
</evidence>
<evidence type="ECO:0000256" key="12">
    <source>
        <dbReference type="PROSITE-ProRule" id="PRU00706"/>
    </source>
</evidence>
<protein>
    <recommendedName>
        <fullName evidence="3 11">Nucleoside diphosphate kinase</fullName>
        <shortName evidence="11">NDK</shortName>
        <shortName evidence="11">NDP kinase</shortName>
        <ecNumber evidence="2 11">2.7.4.6</ecNumber>
    </recommendedName>
    <alternativeName>
        <fullName evidence="11">Nucleoside-2-P kinase</fullName>
    </alternativeName>
</protein>
<evidence type="ECO:0000256" key="4">
    <source>
        <dbReference type="ARBA" id="ARBA00022679"/>
    </source>
</evidence>
<dbReference type="NCBIfam" id="NF001908">
    <property type="entry name" value="PRK00668.1"/>
    <property type="match status" value="1"/>
</dbReference>
<keyword evidence="7 11" id="KW-0418">Kinase</keyword>
<keyword evidence="11" id="KW-0963">Cytoplasm</keyword>
<dbReference type="GO" id="GO:0006228">
    <property type="term" value="P:UTP biosynthetic process"/>
    <property type="evidence" value="ECO:0007669"/>
    <property type="project" value="UniProtKB-UniRule"/>
</dbReference>
<evidence type="ECO:0000256" key="6">
    <source>
        <dbReference type="ARBA" id="ARBA00022741"/>
    </source>
</evidence>
<comment type="catalytic activity">
    <reaction evidence="11">
        <text>a ribonucleoside 5'-diphosphate + ATP = a ribonucleoside 5'-triphosphate + ADP</text>
        <dbReference type="Rhea" id="RHEA:18113"/>
        <dbReference type="ChEBI" id="CHEBI:30616"/>
        <dbReference type="ChEBI" id="CHEBI:57930"/>
        <dbReference type="ChEBI" id="CHEBI:61557"/>
        <dbReference type="ChEBI" id="CHEBI:456216"/>
        <dbReference type="EC" id="2.7.4.6"/>
    </reaction>
</comment>
<dbReference type="EC" id="2.7.4.6" evidence="2 11"/>
<organism evidence="15 16">
    <name type="scientific">candidate division KSB3 bacterium</name>
    <dbReference type="NCBI Taxonomy" id="2044937"/>
    <lineage>
        <taxon>Bacteria</taxon>
        <taxon>candidate division KSB3</taxon>
    </lineage>
</organism>
<comment type="function">
    <text evidence="11">Major role in the synthesis of nucleoside triphosphates other than ATP. The ATP gamma phosphate is transferred to the NDP beta phosphate via a ping-pong mechanism, using a phosphorylated active-site intermediate.</text>
</comment>
<name>A0A9D5JT06_9BACT</name>
<feature type="binding site" evidence="11 12">
    <location>
        <position position="86"/>
    </location>
    <ligand>
        <name>ATP</name>
        <dbReference type="ChEBI" id="CHEBI:30616"/>
    </ligand>
</feature>
<dbReference type="GO" id="GO:0006183">
    <property type="term" value="P:GTP biosynthetic process"/>
    <property type="evidence" value="ECO:0007669"/>
    <property type="project" value="UniProtKB-UniRule"/>
</dbReference>
<comment type="caution">
    <text evidence="15">The sequence shown here is derived from an EMBL/GenBank/DDBJ whole genome shotgun (WGS) entry which is preliminary data.</text>
</comment>
<evidence type="ECO:0000256" key="5">
    <source>
        <dbReference type="ARBA" id="ARBA00022723"/>
    </source>
</evidence>